<dbReference type="SMART" id="SM00347">
    <property type="entry name" value="HTH_MARR"/>
    <property type="match status" value="1"/>
</dbReference>
<dbReference type="PANTHER" id="PTHR33164">
    <property type="entry name" value="TRANSCRIPTIONAL REGULATOR, MARR FAMILY"/>
    <property type="match status" value="1"/>
</dbReference>
<dbReference type="Proteomes" id="UP000005933">
    <property type="component" value="Unassembled WGS sequence"/>
</dbReference>
<feature type="domain" description="HTH marR-type" evidence="1">
    <location>
        <begin position="50"/>
        <end position="182"/>
    </location>
</feature>
<organism evidence="2 3">
    <name type="scientific">Ralstonia solanacearum (strain UW551)</name>
    <dbReference type="NCBI Taxonomy" id="342110"/>
    <lineage>
        <taxon>Bacteria</taxon>
        <taxon>Pseudomonadati</taxon>
        <taxon>Pseudomonadota</taxon>
        <taxon>Betaproteobacteria</taxon>
        <taxon>Burkholderiales</taxon>
        <taxon>Burkholderiaceae</taxon>
        <taxon>Ralstonia</taxon>
        <taxon>Ralstonia solanacearum species complex</taxon>
    </lineage>
</organism>
<dbReference type="InterPro" id="IPR036390">
    <property type="entry name" value="WH_DNA-bd_sf"/>
</dbReference>
<dbReference type="InterPro" id="IPR039422">
    <property type="entry name" value="MarR/SlyA-like"/>
</dbReference>
<dbReference type="EMBL" id="AAKL01000004">
    <property type="protein sequence ID" value="EAP74363.1"/>
    <property type="molecule type" value="Genomic_DNA"/>
</dbReference>
<dbReference type="PANTHER" id="PTHR33164:SF89">
    <property type="entry name" value="MARR FAMILY REGULATORY PROTEIN"/>
    <property type="match status" value="1"/>
</dbReference>
<dbReference type="PRINTS" id="PR00598">
    <property type="entry name" value="HTHMARR"/>
</dbReference>
<dbReference type="GO" id="GO:0006950">
    <property type="term" value="P:response to stress"/>
    <property type="evidence" value="ECO:0007669"/>
    <property type="project" value="TreeGrafter"/>
</dbReference>
<protein>
    <submittedName>
        <fullName evidence="2">Transcriptional regulator, MarR family</fullName>
    </submittedName>
</protein>
<dbReference type="AlphaFoldDB" id="A0AB33VIC9"/>
<reference evidence="2 3" key="1">
    <citation type="journal article" date="2006" name="Mol. Plant Microbe Interact.">
        <title>Identification of open reading frames unique to a select agent: Ralstonia solanacearum race 3 biovar 2.</title>
        <authorList>
            <person name="Gabriel D.W."/>
            <person name="Allen C."/>
            <person name="Schell M."/>
            <person name="Denny T.P."/>
            <person name="Greenberg J.T."/>
            <person name="Duan Y.P."/>
            <person name="Flores-Cruz Z."/>
            <person name="Huang Q."/>
            <person name="Clifford J.M."/>
            <person name="Presting G."/>
            <person name="Gonzalez E.T."/>
            <person name="Reddy J."/>
            <person name="Elphinstone J."/>
            <person name="Swanson J."/>
            <person name="Yao J."/>
            <person name="Mulholland V."/>
            <person name="Liu L."/>
            <person name="Farmerie W."/>
            <person name="Patnaikuni M."/>
            <person name="Balogh B."/>
            <person name="Norman D."/>
            <person name="Alvarez A."/>
            <person name="Castillo J.A."/>
            <person name="Jones J."/>
            <person name="Saddler G."/>
            <person name="Walunas T."/>
            <person name="Zhukov A."/>
            <person name="Mikhailova N."/>
        </authorList>
    </citation>
    <scope>NUCLEOTIDE SEQUENCE [LARGE SCALE GENOMIC DNA]</scope>
    <source>
        <strain evidence="2 3">UW551</strain>
    </source>
</reference>
<dbReference type="GO" id="GO:0003700">
    <property type="term" value="F:DNA-binding transcription factor activity"/>
    <property type="evidence" value="ECO:0007669"/>
    <property type="project" value="InterPro"/>
</dbReference>
<dbReference type="InterPro" id="IPR000835">
    <property type="entry name" value="HTH_MarR-typ"/>
</dbReference>
<evidence type="ECO:0000313" key="2">
    <source>
        <dbReference type="EMBL" id="EAP74363.1"/>
    </source>
</evidence>
<comment type="caution">
    <text evidence="2">The sequence shown here is derived from an EMBL/GenBank/DDBJ whole genome shotgun (WGS) entry which is preliminary data.</text>
</comment>
<dbReference type="Pfam" id="PF01047">
    <property type="entry name" value="MarR"/>
    <property type="match status" value="1"/>
</dbReference>
<evidence type="ECO:0000313" key="3">
    <source>
        <dbReference type="Proteomes" id="UP000005933"/>
    </source>
</evidence>
<dbReference type="SUPFAM" id="SSF46785">
    <property type="entry name" value="Winged helix' DNA-binding domain"/>
    <property type="match status" value="1"/>
</dbReference>
<gene>
    <name evidence="2" type="ORF">RRSL_04086</name>
</gene>
<proteinExistence type="predicted"/>
<evidence type="ECO:0000259" key="1">
    <source>
        <dbReference type="PROSITE" id="PS50995"/>
    </source>
</evidence>
<name>A0AB33VIC9_RALSU</name>
<dbReference type="PROSITE" id="PS50995">
    <property type="entry name" value="HTH_MARR_2"/>
    <property type="match status" value="1"/>
</dbReference>
<dbReference type="Gene3D" id="1.10.10.10">
    <property type="entry name" value="Winged helix-like DNA-binding domain superfamily/Winged helix DNA-binding domain"/>
    <property type="match status" value="1"/>
</dbReference>
<accession>A0AB33VIC9</accession>
<sequence length="190" mass="20335">MDAPPSIMGGSPTIDATMPQRPNAEELYPAVAGSGHFNPHVADVEYGALDGLVGYAVRRAQLQIYEDFVRSLQAWNITPPRFSAMTVIAHNPDLKLTELASILGVARSGAVLLVDTLEAMGMVERHPSPVDRRAFRLALTDKGASTLQDITEAVVAHDARITAHLSVDERQMLLGLLNKLAAGPAGAGRY</sequence>
<dbReference type="InterPro" id="IPR036388">
    <property type="entry name" value="WH-like_DNA-bd_sf"/>
</dbReference>